<evidence type="ECO:0008006" key="3">
    <source>
        <dbReference type="Google" id="ProtNLM"/>
    </source>
</evidence>
<proteinExistence type="predicted"/>
<dbReference type="EMBL" id="CP001843">
    <property type="protein sequence ID" value="AEF86231.1"/>
    <property type="molecule type" value="Genomic_DNA"/>
</dbReference>
<dbReference type="SUPFAM" id="SSF52980">
    <property type="entry name" value="Restriction endonuclease-like"/>
    <property type="match status" value="1"/>
</dbReference>
<dbReference type="InterPro" id="IPR011335">
    <property type="entry name" value="Restrct_endonuc-II-like"/>
</dbReference>
<reference evidence="1 2" key="2">
    <citation type="journal article" date="2011" name="ISME J.">
        <title>RNA-seq reveals cooperative metabolic interactions between two termite-gut spirochete species in co-culture.</title>
        <authorList>
            <person name="Rosenthal A.Z."/>
            <person name="Matson E.G."/>
            <person name="Eldar A."/>
            <person name="Leadbetter J.R."/>
        </authorList>
    </citation>
    <scope>NUCLEOTIDE SEQUENCE [LARGE SCALE GENOMIC DNA]</scope>
    <source>
        <strain evidence="2">ATCC BAA-887 / DSM 12427 / ZAS-2</strain>
    </source>
</reference>
<dbReference type="RefSeq" id="WP_015709264.1">
    <property type="nucleotide sequence ID" value="NC_015578.1"/>
</dbReference>
<sequence>MESQYQHDPELSFEKVWAMFQESDQKFQEAREESDRKFQETREAMAREIKESQKATQKIVGDLGRKFGSVVEHMFISNLHAKFHQFGYTFEKSSTNLFIQGRTHQIFTEVDVLLENGDCAMAVEIKTQPNNNDIFDHVERMEKLRQWADLHGDKRKLYGGIAGAIFLDNVRDYALKQGLYVIEQSGDTVTVIGPEETRVRAW</sequence>
<accession>F5YJB6</accession>
<dbReference type="eggNOG" id="COG5493">
    <property type="taxonomic scope" value="Bacteria"/>
</dbReference>
<name>F5YJB6_TREPZ</name>
<keyword evidence="2" id="KW-1185">Reference proteome</keyword>
<dbReference type="Proteomes" id="UP000009223">
    <property type="component" value="Chromosome"/>
</dbReference>
<protein>
    <recommendedName>
        <fullName evidence="3">DUF3782 domain-containing protein</fullName>
    </recommendedName>
</protein>
<organism evidence="1 2">
    <name type="scientific">Treponema primitia (strain ATCC BAA-887 / DSM 12427 / ZAS-2)</name>
    <dbReference type="NCBI Taxonomy" id="545694"/>
    <lineage>
        <taxon>Bacteria</taxon>
        <taxon>Pseudomonadati</taxon>
        <taxon>Spirochaetota</taxon>
        <taxon>Spirochaetia</taxon>
        <taxon>Spirochaetales</taxon>
        <taxon>Treponemataceae</taxon>
        <taxon>Treponema</taxon>
    </lineage>
</organism>
<dbReference type="PANTHER" id="PTHR38753:SF1">
    <property type="entry name" value="SLR1441 PROTEIN"/>
    <property type="match status" value="1"/>
</dbReference>
<reference evidence="2" key="1">
    <citation type="submission" date="2009-12" db="EMBL/GenBank/DDBJ databases">
        <title>Complete sequence of Treponema primitia strain ZAS-2.</title>
        <authorList>
            <person name="Tetu S.G."/>
            <person name="Matson E."/>
            <person name="Ren Q."/>
            <person name="Seshadri R."/>
            <person name="Elbourne L."/>
            <person name="Hassan K.A."/>
            <person name="Durkin A."/>
            <person name="Radune D."/>
            <person name="Mohamoud Y."/>
            <person name="Shay R."/>
            <person name="Jin S."/>
            <person name="Zhang X."/>
            <person name="Lucey K."/>
            <person name="Ballor N.R."/>
            <person name="Ottesen E."/>
            <person name="Rosenthal R."/>
            <person name="Allen A."/>
            <person name="Leadbetter J.R."/>
            <person name="Paulsen I.T."/>
        </authorList>
    </citation>
    <scope>NUCLEOTIDE SEQUENCE [LARGE SCALE GENOMIC DNA]</scope>
    <source>
        <strain evidence="2">ATCC BAA-887 / DSM 12427 / ZAS-2</strain>
    </source>
</reference>
<dbReference type="AlphaFoldDB" id="F5YJB6"/>
<dbReference type="STRING" id="545694.TREPR_0777"/>
<dbReference type="OrthoDB" id="428358at2"/>
<dbReference type="PANTHER" id="PTHR38753">
    <property type="entry name" value="SLR1441 PROTEIN"/>
    <property type="match status" value="1"/>
</dbReference>
<evidence type="ECO:0000313" key="2">
    <source>
        <dbReference type="Proteomes" id="UP000009223"/>
    </source>
</evidence>
<dbReference type="KEGG" id="tpi:TREPR_0777"/>
<evidence type="ECO:0000313" key="1">
    <source>
        <dbReference type="EMBL" id="AEF86231.1"/>
    </source>
</evidence>
<gene>
    <name evidence="1" type="ordered locus">TREPR_0777</name>
</gene>
<dbReference type="HOGENOM" id="CLU_081497_0_0_12"/>